<feature type="transmembrane region" description="Helical" evidence="1">
    <location>
        <begin position="232"/>
        <end position="257"/>
    </location>
</feature>
<dbReference type="EMBL" id="VSSQ01024159">
    <property type="protein sequence ID" value="MPM71507.1"/>
    <property type="molecule type" value="Genomic_DNA"/>
</dbReference>
<evidence type="ECO:0008006" key="3">
    <source>
        <dbReference type="Google" id="ProtNLM"/>
    </source>
</evidence>
<keyword evidence="1" id="KW-1133">Transmembrane helix</keyword>
<feature type="transmembrane region" description="Helical" evidence="1">
    <location>
        <begin position="47"/>
        <end position="67"/>
    </location>
</feature>
<feature type="transmembrane region" description="Helical" evidence="1">
    <location>
        <begin position="136"/>
        <end position="155"/>
    </location>
</feature>
<dbReference type="InterPro" id="IPR025367">
    <property type="entry name" value="DUF4271"/>
</dbReference>
<protein>
    <recommendedName>
        <fullName evidence="3">DUF4271 domain-containing protein</fullName>
    </recommendedName>
</protein>
<organism evidence="2">
    <name type="scientific">bioreactor metagenome</name>
    <dbReference type="NCBI Taxonomy" id="1076179"/>
    <lineage>
        <taxon>unclassified sequences</taxon>
        <taxon>metagenomes</taxon>
        <taxon>ecological metagenomes</taxon>
    </lineage>
</organism>
<reference evidence="2" key="1">
    <citation type="submission" date="2019-08" db="EMBL/GenBank/DDBJ databases">
        <authorList>
            <person name="Kucharzyk K."/>
            <person name="Murdoch R.W."/>
            <person name="Higgins S."/>
            <person name="Loffler F."/>
        </authorList>
    </citation>
    <scope>NUCLEOTIDE SEQUENCE</scope>
</reference>
<proteinExistence type="predicted"/>
<feature type="transmembrane region" description="Helical" evidence="1">
    <location>
        <begin position="176"/>
        <end position="196"/>
    </location>
</feature>
<feature type="transmembrane region" description="Helical" evidence="1">
    <location>
        <begin position="104"/>
        <end position="121"/>
    </location>
</feature>
<keyword evidence="1" id="KW-0812">Transmembrane</keyword>
<dbReference type="Pfam" id="PF14093">
    <property type="entry name" value="DUF4271"/>
    <property type="match status" value="1"/>
</dbReference>
<feature type="transmembrane region" description="Helical" evidence="1">
    <location>
        <begin position="202"/>
        <end position="220"/>
    </location>
</feature>
<comment type="caution">
    <text evidence="2">The sequence shown here is derived from an EMBL/GenBank/DDBJ whole genome shotgun (WGS) entry which is preliminary data.</text>
</comment>
<sequence>MEQTCAYPNEYTYNPQNDSVMPVASLWSASIEYYTIDMPSGPPRNDFAKNNIIISGIFLAFFVLLIISSKEIINVYPAVIKSFFKLKNHIKLEERLAISNQRDIVAGVVLLYYPILITLTFDDLILKEYNIIPELYLLIVFTALTCLWLVRKGLFNLLSWLMREKNAFRFIEKISYNYIISSVIITFPAVMIGFFWPEISDVTIVNILLYCILFVYFIYLTKTWQIIISRRFSLFFYILYLCTLEFLPIALIVNLILSI</sequence>
<evidence type="ECO:0000313" key="2">
    <source>
        <dbReference type="EMBL" id="MPM71507.1"/>
    </source>
</evidence>
<name>A0A645C2R5_9ZZZZ</name>
<evidence type="ECO:0000256" key="1">
    <source>
        <dbReference type="SAM" id="Phobius"/>
    </source>
</evidence>
<accession>A0A645C2R5</accession>
<gene>
    <name evidence="2" type="ORF">SDC9_118472</name>
</gene>
<keyword evidence="1" id="KW-0472">Membrane</keyword>
<dbReference type="AlphaFoldDB" id="A0A645C2R5"/>